<feature type="transmembrane region" description="Helical" evidence="10">
    <location>
        <begin position="133"/>
        <end position="152"/>
    </location>
</feature>
<dbReference type="CDD" id="cd00637">
    <property type="entry name" value="7tm_classA_rhodopsin-like"/>
    <property type="match status" value="1"/>
</dbReference>
<dbReference type="GeneID" id="116307984"/>
<evidence type="ECO:0000256" key="8">
    <source>
        <dbReference type="ARBA" id="ARBA00023224"/>
    </source>
</evidence>
<evidence type="ECO:0000256" key="7">
    <source>
        <dbReference type="ARBA" id="ARBA00023170"/>
    </source>
</evidence>
<accession>A0A6P8J3F9</accession>
<name>A0A6P8J3F9_ACTTE</name>
<keyword evidence="6 10" id="KW-0472">Membrane</keyword>
<dbReference type="InterPro" id="IPR000276">
    <property type="entry name" value="GPCR_Rhodpsn"/>
</dbReference>
<dbReference type="Gene3D" id="1.20.1070.10">
    <property type="entry name" value="Rhodopsin 7-helix transmembrane proteins"/>
    <property type="match status" value="2"/>
</dbReference>
<feature type="transmembrane region" description="Helical" evidence="10">
    <location>
        <begin position="396"/>
        <end position="423"/>
    </location>
</feature>
<evidence type="ECO:0000256" key="10">
    <source>
        <dbReference type="SAM" id="Phobius"/>
    </source>
</evidence>
<dbReference type="PROSITE" id="PS50262">
    <property type="entry name" value="G_PROTEIN_RECEP_F1_2"/>
    <property type="match status" value="1"/>
</dbReference>
<comment type="similarity">
    <text evidence="9">Belongs to the G-protein coupled receptor 1 family.</text>
</comment>
<feature type="transmembrane region" description="Helical" evidence="10">
    <location>
        <begin position="172"/>
        <end position="195"/>
    </location>
</feature>
<evidence type="ECO:0000256" key="2">
    <source>
        <dbReference type="ARBA" id="ARBA00022475"/>
    </source>
</evidence>
<dbReference type="InParanoid" id="A0A6P8J3F9"/>
<evidence type="ECO:0000313" key="12">
    <source>
        <dbReference type="Proteomes" id="UP000515163"/>
    </source>
</evidence>
<dbReference type="InterPro" id="IPR017452">
    <property type="entry name" value="GPCR_Rhodpsn_7TM"/>
</dbReference>
<evidence type="ECO:0000313" key="13">
    <source>
        <dbReference type="RefSeq" id="XP_031574187.1"/>
    </source>
</evidence>
<dbReference type="KEGG" id="aten:116307984"/>
<keyword evidence="5 9" id="KW-0297">G-protein coupled receptor</keyword>
<feature type="transmembrane region" description="Helical" evidence="10">
    <location>
        <begin position="435"/>
        <end position="453"/>
    </location>
</feature>
<dbReference type="SUPFAM" id="SSF81321">
    <property type="entry name" value="Family A G protein-coupled receptor-like"/>
    <property type="match status" value="1"/>
</dbReference>
<sequence length="488" mass="56355">MYLNATFTGLDLPSKSSAIAEWYDVLSFLIAFIGIVGNTFVIYLVKTRSSLKDTSNTFIMSLAVADLLVSVIIQPSKFACDLQQEYCNVQLQRIFSELFIYWSVYNLCGLTIERYISIVFPMQRSTFMSKERVTVCIMLCWLIPFVNFGLHFPWFCSDSIETRMFWLRTFTAIETCTMVGIPAIILVVLYARIFFVAQRLRRLTAHQMGIVNYNKDLKDTVVRKNSSNPEVKNAIAFVAGSSEQKKMHGRKNEAREKEEGFEKMSLNETRCLCDEITTEVNRVCECHKCQYQEQNCKTFSAASTSTDAKGNYHKNSLVLSLDETNFSIEKNDDKLKYEIQMSDIREAPKKNSRFWRICSCYPVLYRIDRTSIKNSKQSIKKRLEQLLTPRQRRSGVSVIGCMIGIFLICWGVALYSSFCYYFAHCPVSKSTQRVSWILLLLNSAVNPIVYALLKVDMRAEFVRLLRSWVNRLASLKREIKIKPMAWNS</sequence>
<feature type="domain" description="G-protein coupled receptors family 1 profile" evidence="11">
    <location>
        <begin position="37"/>
        <end position="450"/>
    </location>
</feature>
<dbReference type="OrthoDB" id="5984709at2759"/>
<feature type="transmembrane region" description="Helical" evidence="10">
    <location>
        <begin position="94"/>
        <end position="112"/>
    </location>
</feature>
<feature type="transmembrane region" description="Helical" evidence="10">
    <location>
        <begin position="25"/>
        <end position="45"/>
    </location>
</feature>
<dbReference type="PANTHER" id="PTHR24249">
    <property type="entry name" value="HISTAMINE RECEPTOR-RELATED G-PROTEIN COUPLED RECEPTOR"/>
    <property type="match status" value="1"/>
</dbReference>
<evidence type="ECO:0000256" key="3">
    <source>
        <dbReference type="ARBA" id="ARBA00022692"/>
    </source>
</evidence>
<evidence type="ECO:0000256" key="5">
    <source>
        <dbReference type="ARBA" id="ARBA00023040"/>
    </source>
</evidence>
<reference evidence="13" key="1">
    <citation type="submission" date="2025-08" db="UniProtKB">
        <authorList>
            <consortium name="RefSeq"/>
        </authorList>
    </citation>
    <scope>IDENTIFICATION</scope>
    <source>
        <tissue evidence="13">Tentacle</tissue>
    </source>
</reference>
<protein>
    <submittedName>
        <fullName evidence="13">D(2) dopamine receptor A-like</fullName>
    </submittedName>
</protein>
<dbReference type="GO" id="GO:0004930">
    <property type="term" value="F:G protein-coupled receptor activity"/>
    <property type="evidence" value="ECO:0007669"/>
    <property type="project" value="UniProtKB-KW"/>
</dbReference>
<evidence type="ECO:0000259" key="11">
    <source>
        <dbReference type="PROSITE" id="PS50262"/>
    </source>
</evidence>
<gene>
    <name evidence="13" type="primary">LOC116307984</name>
</gene>
<dbReference type="PRINTS" id="PR00237">
    <property type="entry name" value="GPCRRHODOPSN"/>
</dbReference>
<dbReference type="PROSITE" id="PS00237">
    <property type="entry name" value="G_PROTEIN_RECEP_F1_1"/>
    <property type="match status" value="1"/>
</dbReference>
<dbReference type="GO" id="GO:0005886">
    <property type="term" value="C:plasma membrane"/>
    <property type="evidence" value="ECO:0007669"/>
    <property type="project" value="UniProtKB-SubCell"/>
</dbReference>
<dbReference type="RefSeq" id="XP_031574187.1">
    <property type="nucleotide sequence ID" value="XM_031718327.1"/>
</dbReference>
<organism evidence="12 13">
    <name type="scientific">Actinia tenebrosa</name>
    <name type="common">Australian red waratah sea anemone</name>
    <dbReference type="NCBI Taxonomy" id="6105"/>
    <lineage>
        <taxon>Eukaryota</taxon>
        <taxon>Metazoa</taxon>
        <taxon>Cnidaria</taxon>
        <taxon>Anthozoa</taxon>
        <taxon>Hexacorallia</taxon>
        <taxon>Actiniaria</taxon>
        <taxon>Actiniidae</taxon>
        <taxon>Actinia</taxon>
    </lineage>
</organism>
<evidence type="ECO:0000256" key="4">
    <source>
        <dbReference type="ARBA" id="ARBA00022989"/>
    </source>
</evidence>
<dbReference type="Proteomes" id="UP000515163">
    <property type="component" value="Unplaced"/>
</dbReference>
<keyword evidence="2" id="KW-1003">Cell membrane</keyword>
<dbReference type="Pfam" id="PF00001">
    <property type="entry name" value="7tm_1"/>
    <property type="match status" value="1"/>
</dbReference>
<evidence type="ECO:0000256" key="9">
    <source>
        <dbReference type="RuleBase" id="RU000688"/>
    </source>
</evidence>
<keyword evidence="4 10" id="KW-1133">Transmembrane helix</keyword>
<proteinExistence type="inferred from homology"/>
<dbReference type="AlphaFoldDB" id="A0A6P8J3F9"/>
<evidence type="ECO:0000256" key="1">
    <source>
        <dbReference type="ARBA" id="ARBA00004651"/>
    </source>
</evidence>
<keyword evidence="8 9" id="KW-0807">Transducer</keyword>
<feature type="transmembrane region" description="Helical" evidence="10">
    <location>
        <begin position="57"/>
        <end position="74"/>
    </location>
</feature>
<keyword evidence="3 9" id="KW-0812">Transmembrane</keyword>
<dbReference type="PANTHER" id="PTHR24249:SF372">
    <property type="entry name" value="G-PROTEIN COUPLED RECEPTORS FAMILY 1 PROFILE DOMAIN-CONTAINING PROTEIN"/>
    <property type="match status" value="1"/>
</dbReference>
<comment type="subcellular location">
    <subcellularLocation>
        <location evidence="1">Cell membrane</location>
        <topology evidence="1">Multi-pass membrane protein</topology>
    </subcellularLocation>
</comment>
<keyword evidence="7 9" id="KW-0675">Receptor</keyword>
<evidence type="ECO:0000256" key="6">
    <source>
        <dbReference type="ARBA" id="ARBA00023136"/>
    </source>
</evidence>
<keyword evidence="12" id="KW-1185">Reference proteome</keyword>
<dbReference type="InterPro" id="IPR050569">
    <property type="entry name" value="TAAR"/>
</dbReference>